<keyword evidence="1" id="KW-0812">Transmembrane</keyword>
<feature type="transmembrane region" description="Helical" evidence="1">
    <location>
        <begin position="77"/>
        <end position="97"/>
    </location>
</feature>
<dbReference type="AlphaFoldDB" id="A0A6C0KH21"/>
<sequence>MDWKSLGAVYAILVTVGVVISLLSTQLQCSKISFSVAMLEGAKFGILPLCLYGLTYIDAVRNTFVNFFIARGLDSQTAGIIGVGYLLMLGAWVSGVWNVHNSEIATCVASTSEMTEFKDKLMKELAEKQAAEEANATAKPSK</sequence>
<proteinExistence type="predicted"/>
<organism evidence="2">
    <name type="scientific">viral metagenome</name>
    <dbReference type="NCBI Taxonomy" id="1070528"/>
    <lineage>
        <taxon>unclassified sequences</taxon>
        <taxon>metagenomes</taxon>
        <taxon>organismal metagenomes</taxon>
    </lineage>
</organism>
<keyword evidence="1" id="KW-0472">Membrane</keyword>
<dbReference type="EMBL" id="MN740866">
    <property type="protein sequence ID" value="QHU15628.1"/>
    <property type="molecule type" value="Genomic_DNA"/>
</dbReference>
<reference evidence="2" key="1">
    <citation type="journal article" date="2020" name="Nature">
        <title>Giant virus diversity and host interactions through global metagenomics.</title>
        <authorList>
            <person name="Schulz F."/>
            <person name="Roux S."/>
            <person name="Paez-Espino D."/>
            <person name="Jungbluth S."/>
            <person name="Walsh D.A."/>
            <person name="Denef V.J."/>
            <person name="McMahon K.D."/>
            <person name="Konstantinidis K.T."/>
            <person name="Eloe-Fadrosh E.A."/>
            <person name="Kyrpides N.C."/>
            <person name="Woyke T."/>
        </authorList>
    </citation>
    <scope>NUCLEOTIDE SEQUENCE</scope>
    <source>
        <strain evidence="2">GVMAG-S-3300002307-41</strain>
    </source>
</reference>
<evidence type="ECO:0000313" key="2">
    <source>
        <dbReference type="EMBL" id="QHU15628.1"/>
    </source>
</evidence>
<name>A0A6C0KH21_9ZZZZ</name>
<protein>
    <submittedName>
        <fullName evidence="2">Uncharacterized protein</fullName>
    </submittedName>
</protein>
<accession>A0A6C0KH21</accession>
<feature type="transmembrane region" description="Helical" evidence="1">
    <location>
        <begin position="6"/>
        <end position="24"/>
    </location>
</feature>
<keyword evidence="1" id="KW-1133">Transmembrane helix</keyword>
<evidence type="ECO:0000256" key="1">
    <source>
        <dbReference type="SAM" id="Phobius"/>
    </source>
</evidence>
<feature type="transmembrane region" description="Helical" evidence="1">
    <location>
        <begin position="36"/>
        <end position="57"/>
    </location>
</feature>